<protein>
    <recommendedName>
        <fullName evidence="9">BHLH domain-containing protein</fullName>
    </recommendedName>
</protein>
<accession>A0A9N7U2C7</accession>
<reference evidence="10" key="1">
    <citation type="submission" date="2020-03" db="EMBL/GenBank/DDBJ databases">
        <authorList>
            <person name="Weist P."/>
        </authorList>
    </citation>
    <scope>NUCLEOTIDE SEQUENCE</scope>
</reference>
<organism evidence="10 11">
    <name type="scientific">Pleuronectes platessa</name>
    <name type="common">European plaice</name>
    <dbReference type="NCBI Taxonomy" id="8262"/>
    <lineage>
        <taxon>Eukaryota</taxon>
        <taxon>Metazoa</taxon>
        <taxon>Chordata</taxon>
        <taxon>Craniata</taxon>
        <taxon>Vertebrata</taxon>
        <taxon>Euteleostomi</taxon>
        <taxon>Actinopterygii</taxon>
        <taxon>Neopterygii</taxon>
        <taxon>Teleostei</taxon>
        <taxon>Neoteleostei</taxon>
        <taxon>Acanthomorphata</taxon>
        <taxon>Carangaria</taxon>
        <taxon>Pleuronectiformes</taxon>
        <taxon>Pleuronectoidei</taxon>
        <taxon>Pleuronectidae</taxon>
        <taxon>Pleuronectes</taxon>
    </lineage>
</organism>
<feature type="region of interest" description="Disordered" evidence="8">
    <location>
        <begin position="261"/>
        <end position="361"/>
    </location>
</feature>
<feature type="region of interest" description="Disordered" evidence="8">
    <location>
        <begin position="29"/>
        <end position="119"/>
    </location>
</feature>
<proteinExistence type="predicted"/>
<dbReference type="GO" id="GO:0046983">
    <property type="term" value="F:protein dimerization activity"/>
    <property type="evidence" value="ECO:0007669"/>
    <property type="project" value="InterPro"/>
</dbReference>
<dbReference type="SUPFAM" id="SSF47459">
    <property type="entry name" value="HLH, helix-loop-helix DNA-binding domain"/>
    <property type="match status" value="1"/>
</dbReference>
<dbReference type="InterPro" id="IPR036638">
    <property type="entry name" value="HLH_DNA-bd_sf"/>
</dbReference>
<dbReference type="GO" id="GO:0007423">
    <property type="term" value="P:sensory organ development"/>
    <property type="evidence" value="ECO:0007669"/>
    <property type="project" value="TreeGrafter"/>
</dbReference>
<keyword evidence="11" id="KW-1185">Reference proteome</keyword>
<dbReference type="GO" id="GO:0061564">
    <property type="term" value="P:axon development"/>
    <property type="evidence" value="ECO:0007669"/>
    <property type="project" value="TreeGrafter"/>
</dbReference>
<feature type="compositionally biased region" description="Basic and acidic residues" evidence="8">
    <location>
        <begin position="517"/>
        <end position="536"/>
    </location>
</feature>
<evidence type="ECO:0000259" key="9">
    <source>
        <dbReference type="PROSITE" id="PS50888"/>
    </source>
</evidence>
<dbReference type="PANTHER" id="PTHR19290:SF82">
    <property type="entry name" value="TRANSCRIPTION FACTOR ATOH1"/>
    <property type="match status" value="1"/>
</dbReference>
<feature type="region of interest" description="Disordered" evidence="8">
    <location>
        <begin position="498"/>
        <end position="552"/>
    </location>
</feature>
<evidence type="ECO:0000313" key="11">
    <source>
        <dbReference type="Proteomes" id="UP001153269"/>
    </source>
</evidence>
<dbReference type="GO" id="GO:0005634">
    <property type="term" value="C:nucleus"/>
    <property type="evidence" value="ECO:0007669"/>
    <property type="project" value="UniProtKB-SubCell"/>
</dbReference>
<feature type="region of interest" description="Disordered" evidence="8">
    <location>
        <begin position="411"/>
        <end position="482"/>
    </location>
</feature>
<keyword evidence="7" id="KW-0539">Nucleus</keyword>
<dbReference type="GO" id="GO:0045944">
    <property type="term" value="P:positive regulation of transcription by RNA polymerase II"/>
    <property type="evidence" value="ECO:0007669"/>
    <property type="project" value="TreeGrafter"/>
</dbReference>
<feature type="compositionally biased region" description="Low complexity" evidence="8">
    <location>
        <begin position="288"/>
        <end position="313"/>
    </location>
</feature>
<name>A0A9N7U2C7_PLEPL</name>
<gene>
    <name evidence="10" type="ORF">PLEPLA_LOCUS11529</name>
</gene>
<dbReference type="GO" id="GO:0000981">
    <property type="term" value="F:DNA-binding transcription factor activity, RNA polymerase II-specific"/>
    <property type="evidence" value="ECO:0007669"/>
    <property type="project" value="TreeGrafter"/>
</dbReference>
<evidence type="ECO:0000256" key="1">
    <source>
        <dbReference type="ARBA" id="ARBA00004123"/>
    </source>
</evidence>
<dbReference type="InterPro" id="IPR011598">
    <property type="entry name" value="bHLH_dom"/>
</dbReference>
<evidence type="ECO:0000256" key="3">
    <source>
        <dbReference type="ARBA" id="ARBA00022782"/>
    </source>
</evidence>
<dbReference type="GO" id="GO:0070888">
    <property type="term" value="F:E-box binding"/>
    <property type="evidence" value="ECO:0007669"/>
    <property type="project" value="TreeGrafter"/>
</dbReference>
<feature type="compositionally biased region" description="Polar residues" evidence="8">
    <location>
        <begin position="272"/>
        <end position="287"/>
    </location>
</feature>
<feature type="region of interest" description="Disordered" evidence="8">
    <location>
        <begin position="182"/>
        <end position="207"/>
    </location>
</feature>
<feature type="compositionally biased region" description="Basic and acidic residues" evidence="8">
    <location>
        <begin position="77"/>
        <end position="86"/>
    </location>
</feature>
<evidence type="ECO:0000256" key="8">
    <source>
        <dbReference type="SAM" id="MobiDB-lite"/>
    </source>
</evidence>
<dbReference type="Gene3D" id="4.10.280.10">
    <property type="entry name" value="Helix-loop-helix DNA-binding domain"/>
    <property type="match status" value="1"/>
</dbReference>
<comment type="subcellular location">
    <subcellularLocation>
        <location evidence="1">Nucleus</location>
    </subcellularLocation>
</comment>
<evidence type="ECO:0000256" key="6">
    <source>
        <dbReference type="ARBA" id="ARBA00023163"/>
    </source>
</evidence>
<dbReference type="InterPro" id="IPR032661">
    <property type="entry name" value="ATOH1_bHLH"/>
</dbReference>
<dbReference type="PROSITE" id="PS50888">
    <property type="entry name" value="BHLH"/>
    <property type="match status" value="1"/>
</dbReference>
<evidence type="ECO:0000313" key="10">
    <source>
        <dbReference type="EMBL" id="CAB1423609.1"/>
    </source>
</evidence>
<keyword evidence="4" id="KW-0524">Neurogenesis</keyword>
<dbReference type="EMBL" id="CADEAL010000668">
    <property type="protein sequence ID" value="CAB1423609.1"/>
    <property type="molecule type" value="Genomic_DNA"/>
</dbReference>
<dbReference type="Proteomes" id="UP001153269">
    <property type="component" value="Unassembled WGS sequence"/>
</dbReference>
<dbReference type="PANTHER" id="PTHR19290">
    <property type="entry name" value="BASIC HELIX-LOOP-HELIX PROTEIN NEUROGENIN-RELATED"/>
    <property type="match status" value="1"/>
</dbReference>
<keyword evidence="2" id="KW-0217">Developmental protein</keyword>
<comment type="caution">
    <text evidence="10">The sequence shown here is derived from an EMBL/GenBank/DDBJ whole genome shotgun (WGS) entry which is preliminary data.</text>
</comment>
<feature type="domain" description="BHLH" evidence="9">
    <location>
        <begin position="351"/>
        <end position="403"/>
    </location>
</feature>
<feature type="compositionally biased region" description="Low complexity" evidence="8">
    <location>
        <begin position="451"/>
        <end position="467"/>
    </location>
</feature>
<dbReference type="SMART" id="SM00353">
    <property type="entry name" value="HLH"/>
    <property type="match status" value="1"/>
</dbReference>
<feature type="compositionally biased region" description="Polar residues" evidence="8">
    <location>
        <begin position="468"/>
        <end position="478"/>
    </location>
</feature>
<feature type="compositionally biased region" description="Low complexity" evidence="8">
    <location>
        <begin position="412"/>
        <end position="432"/>
    </location>
</feature>
<sequence>MSFSVEFSGHITACGFPVSPPMLSSLLQPRARRASVSRETGMRSGSTQTPLPPSLLFLSMQEPPRPSGALPGPLDWGARRWEEGAKARRQTSNPQDVPPISKLPAARSTGLHGSSAQWRNGAERTRALLMFPFPVKTFLPTGLLLRGAVITSPGSNRAFSLDVNTRPARGGGLPGACRFLNRPRASRHQRSSPARDPSTRRVRVPENLSVQRCSRACRDMEVLSVDDWSKDAPEESRYEPGLTLVDSGSDPRAWLASVQPPGTCAAHATSPDYLQQSPCPSSGSYNESGSPGSSGLPSPPSYRKSANSPSSSSLKVRDLCRLNGTVSGSDEEASARQRAPSSKPGNGVHKQRRVAANARERRRMHGLNYAFDELRSVIPALDNDKKLSKYDTLQMAQIYINALADLLEAPVSSSSGSTSTSPSSVDISSSHSPNCDIMLSSDSGFDGAPDRASAPSAAGRTAAAVPVSSSGLPGTTFRSSSSSSFDKEFSALIEEAMCSPSPPPCSRPGGSLAAAGGRKESPRSDGEFSPHSHFSDSDEIAMELHSSEEDDLSELKLPRHHLHRLPVSF</sequence>
<dbReference type="InterPro" id="IPR050359">
    <property type="entry name" value="bHLH_transcription_factors"/>
</dbReference>
<evidence type="ECO:0000256" key="4">
    <source>
        <dbReference type="ARBA" id="ARBA00022902"/>
    </source>
</evidence>
<keyword evidence="5" id="KW-0805">Transcription regulation</keyword>
<dbReference type="Pfam" id="PF00010">
    <property type="entry name" value="HLH"/>
    <property type="match status" value="1"/>
</dbReference>
<evidence type="ECO:0000256" key="7">
    <source>
        <dbReference type="ARBA" id="ARBA00023242"/>
    </source>
</evidence>
<keyword evidence="6" id="KW-0804">Transcription</keyword>
<evidence type="ECO:0000256" key="5">
    <source>
        <dbReference type="ARBA" id="ARBA00023015"/>
    </source>
</evidence>
<dbReference type="FunFam" id="4.10.280.10:FF:000025">
    <property type="entry name" value="protein atonal homolog 7"/>
    <property type="match status" value="1"/>
</dbReference>
<dbReference type="AlphaFoldDB" id="A0A9N7U2C7"/>
<evidence type="ECO:0000256" key="2">
    <source>
        <dbReference type="ARBA" id="ARBA00022473"/>
    </source>
</evidence>
<keyword evidence="3" id="KW-0221">Differentiation</keyword>
<dbReference type="CDD" id="cd19713">
    <property type="entry name" value="bHLH_TS_ATOH1"/>
    <property type="match status" value="1"/>
</dbReference>